<evidence type="ECO:0000256" key="3">
    <source>
        <dbReference type="ARBA" id="ARBA00035306"/>
    </source>
</evidence>
<accession>A0A3B0SR74</accession>
<comment type="catalytic activity">
    <reaction evidence="5">
        <text>queuosine 5'-phosphate + H2O = queuine + D-ribose 5-phosphate</text>
        <dbReference type="Rhea" id="RHEA:75387"/>
        <dbReference type="ChEBI" id="CHEBI:15377"/>
        <dbReference type="ChEBI" id="CHEBI:17433"/>
        <dbReference type="ChEBI" id="CHEBI:78346"/>
        <dbReference type="ChEBI" id="CHEBI:194371"/>
    </reaction>
    <physiologicalReaction direction="left-to-right" evidence="5">
        <dbReference type="Rhea" id="RHEA:75388"/>
    </physiologicalReaction>
</comment>
<dbReference type="EMBL" id="UOEI01000598">
    <property type="protein sequence ID" value="VAW08355.1"/>
    <property type="molecule type" value="Genomic_DNA"/>
</dbReference>
<sequence>MDAQNRTARYWSRPVLQSVIPIVEESLHVRTSPDAVASVASWMAYEEFGFPGGGVVEGLSLDTDPDHLMDLTMFETTLNFAFSDFDSGTKFAVVRNGRVYSDTEGMVICIQEAITRGVPILDGEYLATVERSDLETIFAGNIEMPMLDERVEILNEVGAALVERYDGRFHRFVMDCAPAMYAGGDGILERLVTEFPRFNDVSDYHGHEVQIHKLGQLGLWMLHRALHGTGAWKLDDLTDMTAFADYIVPVGLNLMGILEYTDDLAGRIDGGEMIERDSDAEIEIRAHTLYATALLTDALNAIRPSDRQLLIPEIDYRIWKTYHATFKPHHLTRTVMY</sequence>
<dbReference type="GO" id="GO:0016787">
    <property type="term" value="F:hydrolase activity"/>
    <property type="evidence" value="ECO:0007669"/>
    <property type="project" value="UniProtKB-KW"/>
</dbReference>
<dbReference type="AlphaFoldDB" id="A0A3B0SR74"/>
<dbReference type="GO" id="GO:0006400">
    <property type="term" value="P:tRNA modification"/>
    <property type="evidence" value="ECO:0007669"/>
    <property type="project" value="TreeGrafter"/>
</dbReference>
<evidence type="ECO:0000313" key="6">
    <source>
        <dbReference type="EMBL" id="VAW08355.1"/>
    </source>
</evidence>
<protein>
    <recommendedName>
        <fullName evidence="3">Queuosine 5'-phosphate N-glycosylase/hydrolase</fullName>
    </recommendedName>
    <alternativeName>
        <fullName evidence="4">Queuosine-nucleotide N-glycosylase/hydrolase</fullName>
    </alternativeName>
</protein>
<reference evidence="6" key="1">
    <citation type="submission" date="2018-06" db="EMBL/GenBank/DDBJ databases">
        <authorList>
            <person name="Zhirakovskaya E."/>
        </authorList>
    </citation>
    <scope>NUCLEOTIDE SEQUENCE</scope>
</reference>
<gene>
    <name evidence="6" type="ORF">MNBD_ACTINO01-1923</name>
</gene>
<evidence type="ECO:0000256" key="4">
    <source>
        <dbReference type="ARBA" id="ARBA00035393"/>
    </source>
</evidence>
<dbReference type="PANTHER" id="PTHR21314:SF0">
    <property type="entry name" value="QUEUOSINE 5'-PHOSPHATE N-GLYCOSYLASE_HYDROLASE"/>
    <property type="match status" value="1"/>
</dbReference>
<dbReference type="Pfam" id="PF10343">
    <property type="entry name" value="Q_salvage"/>
    <property type="match status" value="1"/>
</dbReference>
<evidence type="ECO:0000256" key="2">
    <source>
        <dbReference type="ARBA" id="ARBA00035119"/>
    </source>
</evidence>
<evidence type="ECO:0000256" key="5">
    <source>
        <dbReference type="ARBA" id="ARBA00048204"/>
    </source>
</evidence>
<dbReference type="PANTHER" id="PTHR21314">
    <property type="entry name" value="QUEUOSINE 5'-PHOSPHATE N-GLYCOSYLASE_HYDROLASE-RELATED"/>
    <property type="match status" value="1"/>
</dbReference>
<name>A0A3B0SR74_9ZZZZ</name>
<evidence type="ECO:0000256" key="1">
    <source>
        <dbReference type="ARBA" id="ARBA00022801"/>
    </source>
</evidence>
<organism evidence="6">
    <name type="scientific">hydrothermal vent metagenome</name>
    <dbReference type="NCBI Taxonomy" id="652676"/>
    <lineage>
        <taxon>unclassified sequences</taxon>
        <taxon>metagenomes</taxon>
        <taxon>ecological metagenomes</taxon>
    </lineage>
</organism>
<comment type="similarity">
    <text evidence="2">Belongs to the QNG1 protein family.</text>
</comment>
<dbReference type="InterPro" id="IPR019438">
    <property type="entry name" value="Q_salvage"/>
</dbReference>
<keyword evidence="1" id="KW-0378">Hydrolase</keyword>
<proteinExistence type="inferred from homology"/>